<keyword evidence="1" id="KW-0371">Homeobox</keyword>
<comment type="subcellular location">
    <subcellularLocation>
        <location evidence="1">Nucleus</location>
    </subcellularLocation>
</comment>
<dbReference type="CDD" id="cd00086">
    <property type="entry name" value="homeodomain"/>
    <property type="match status" value="1"/>
</dbReference>
<feature type="compositionally biased region" description="Basic and acidic residues" evidence="2">
    <location>
        <begin position="691"/>
        <end position="711"/>
    </location>
</feature>
<feature type="region of interest" description="Disordered" evidence="2">
    <location>
        <begin position="688"/>
        <end position="743"/>
    </location>
</feature>
<feature type="compositionally biased region" description="Acidic residues" evidence="2">
    <location>
        <begin position="729"/>
        <end position="743"/>
    </location>
</feature>
<protein>
    <recommendedName>
        <fullName evidence="3">Homeobox domain-containing protein</fullName>
    </recommendedName>
</protein>
<evidence type="ECO:0000259" key="3">
    <source>
        <dbReference type="PROSITE" id="PS50071"/>
    </source>
</evidence>
<dbReference type="OrthoDB" id="77288at2759"/>
<feature type="DNA-binding region" description="Homeobox" evidence="1">
    <location>
        <begin position="612"/>
        <end position="683"/>
    </location>
</feature>
<feature type="domain" description="Homeobox" evidence="3">
    <location>
        <begin position="610"/>
        <end position="682"/>
    </location>
</feature>
<feature type="compositionally biased region" description="Basic and acidic residues" evidence="2">
    <location>
        <begin position="37"/>
        <end position="54"/>
    </location>
</feature>
<dbReference type="Gene3D" id="1.10.10.60">
    <property type="entry name" value="Homeodomain-like"/>
    <property type="match status" value="1"/>
</dbReference>
<keyword evidence="5" id="KW-1185">Reference proteome</keyword>
<evidence type="ECO:0000313" key="4">
    <source>
        <dbReference type="EMBL" id="TMW62634.1"/>
    </source>
</evidence>
<keyword evidence="1" id="KW-0238">DNA-binding</keyword>
<dbReference type="SMART" id="SM00389">
    <property type="entry name" value="HOX"/>
    <property type="match status" value="2"/>
</dbReference>
<sequence>MSAMKMEFICEDNSEDAPRQTNANANAKLSALLNRASHGDSDVEMHDATERNGTDEQGAAPPRKKAKTEGEAVNEQAGAHADGDVNGLSDNENSEDEQVEYAPWEEVDLNPAVDLVNKVVRESLEAGKTYNKSITAKTSQLISGCDTVLLELKNLSDAREASRKQSSKQQGPQDGDCTCGVAMSILPLVGKSDSVVGAKQNEGQSKGGKTAQVDEIAEDQTDRVLFKIEASMERLRELAELIQATSMQGEANLVSKVTLADGVIGALNNAIQASAASATAAAIAQERGRTASMNMHGRLYSPLQVKKLQDWYYSYPRPLTDELTLMRTILNYRPFANPFIPGGLTIAHIRDWFKRRRYRERLRYVKLAVEAGRDPVAAEEEIDLRIEQRIEHLRMTVDPNELVKELDKVRAESSLYDSMITSFARPETLDSYVSASHALPSFADHLSAQNGGRVKRQRTQDSDLDDAIVVKIGTPTELIVMQNRIRSLLAMPRSATNTNALQQVIDILRSMEVSKEVRIQTGVVADLKKILKVYKKPTLLRNSTIALLESLGMSRRVIMDDNAHDEEPTMTDELSHPSGELSVKHESTSSSAGVTNLTSPVKISRGKKEKGKIQRPMKFSMKQVMALEAWFQQKYKPTQTEMEEYLDQLNSPPLRDEKQPVDVNMTQLRRWFNKRRCLRRPPFALMTQQDAAKDDIKATDEGKVGLEHDEAGGDEFGAEAHHHESADNTNDDSSDDDVSSDDE</sequence>
<feature type="compositionally biased region" description="Acidic residues" evidence="2">
    <location>
        <begin position="92"/>
        <end position="106"/>
    </location>
</feature>
<dbReference type="GO" id="GO:0005634">
    <property type="term" value="C:nucleus"/>
    <property type="evidence" value="ECO:0007669"/>
    <property type="project" value="UniProtKB-SubCell"/>
</dbReference>
<name>A0A8K1CFP5_PYTOL</name>
<dbReference type="AlphaFoldDB" id="A0A8K1CFP5"/>
<dbReference type="SUPFAM" id="SSF46689">
    <property type="entry name" value="Homeodomain-like"/>
    <property type="match status" value="2"/>
</dbReference>
<feature type="compositionally biased region" description="Low complexity" evidence="2">
    <location>
        <begin position="22"/>
        <end position="34"/>
    </location>
</feature>
<organism evidence="4 5">
    <name type="scientific">Pythium oligandrum</name>
    <name type="common">Mycoparasitic fungus</name>
    <dbReference type="NCBI Taxonomy" id="41045"/>
    <lineage>
        <taxon>Eukaryota</taxon>
        <taxon>Sar</taxon>
        <taxon>Stramenopiles</taxon>
        <taxon>Oomycota</taxon>
        <taxon>Peronosporomycetes</taxon>
        <taxon>Pythiales</taxon>
        <taxon>Pythiaceae</taxon>
        <taxon>Pythium</taxon>
    </lineage>
</organism>
<dbReference type="EMBL" id="SPLM01000073">
    <property type="protein sequence ID" value="TMW62634.1"/>
    <property type="molecule type" value="Genomic_DNA"/>
</dbReference>
<feature type="domain" description="Homeobox" evidence="3">
    <location>
        <begin position="300"/>
        <end position="363"/>
    </location>
</feature>
<evidence type="ECO:0000256" key="1">
    <source>
        <dbReference type="PROSITE-ProRule" id="PRU00108"/>
    </source>
</evidence>
<feature type="region of interest" description="Disordered" evidence="2">
    <location>
        <begin position="1"/>
        <end position="106"/>
    </location>
</feature>
<dbReference type="GO" id="GO:0003677">
    <property type="term" value="F:DNA binding"/>
    <property type="evidence" value="ECO:0007669"/>
    <property type="project" value="UniProtKB-UniRule"/>
</dbReference>
<feature type="DNA-binding region" description="Homeobox" evidence="1">
    <location>
        <begin position="302"/>
        <end position="364"/>
    </location>
</feature>
<feature type="region of interest" description="Disordered" evidence="2">
    <location>
        <begin position="566"/>
        <end position="596"/>
    </location>
</feature>
<reference evidence="4" key="1">
    <citation type="submission" date="2019-03" db="EMBL/GenBank/DDBJ databases">
        <title>Long read genome sequence of the mycoparasitic Pythium oligandrum ATCC 38472 isolated from sugarbeet rhizosphere.</title>
        <authorList>
            <person name="Gaulin E."/>
        </authorList>
    </citation>
    <scope>NUCLEOTIDE SEQUENCE</scope>
    <source>
        <strain evidence="4">ATCC 38472_TT</strain>
    </source>
</reference>
<dbReference type="InterPro" id="IPR009057">
    <property type="entry name" value="Homeodomain-like_sf"/>
</dbReference>
<evidence type="ECO:0000313" key="5">
    <source>
        <dbReference type="Proteomes" id="UP000794436"/>
    </source>
</evidence>
<keyword evidence="1" id="KW-0539">Nucleus</keyword>
<dbReference type="Proteomes" id="UP000794436">
    <property type="component" value="Unassembled WGS sequence"/>
</dbReference>
<dbReference type="InterPro" id="IPR001356">
    <property type="entry name" value="HD"/>
</dbReference>
<accession>A0A8K1CFP5</accession>
<dbReference type="PROSITE" id="PS50071">
    <property type="entry name" value="HOMEOBOX_2"/>
    <property type="match status" value="2"/>
</dbReference>
<proteinExistence type="predicted"/>
<evidence type="ECO:0000256" key="2">
    <source>
        <dbReference type="SAM" id="MobiDB-lite"/>
    </source>
</evidence>
<comment type="caution">
    <text evidence="4">The sequence shown here is derived from an EMBL/GenBank/DDBJ whole genome shotgun (WGS) entry which is preliminary data.</text>
</comment>
<gene>
    <name evidence="4" type="ORF">Poli38472_005252</name>
</gene>